<keyword evidence="2" id="KW-1185">Reference proteome</keyword>
<name>A0A6J5EE14_9BURK</name>
<accession>A0A6J5EE14</accession>
<dbReference type="AlphaFoldDB" id="A0A6J5EE14"/>
<dbReference type="EMBL" id="CADIKH010000024">
    <property type="protein sequence ID" value="CAB3764523.1"/>
    <property type="molecule type" value="Genomic_DNA"/>
</dbReference>
<organism evidence="1 2">
    <name type="scientific">Paraburkholderia humisilvae</name>
    <dbReference type="NCBI Taxonomy" id="627669"/>
    <lineage>
        <taxon>Bacteria</taxon>
        <taxon>Pseudomonadati</taxon>
        <taxon>Pseudomonadota</taxon>
        <taxon>Betaproteobacteria</taxon>
        <taxon>Burkholderiales</taxon>
        <taxon>Burkholderiaceae</taxon>
        <taxon>Paraburkholderia</taxon>
    </lineage>
</organism>
<dbReference type="Proteomes" id="UP000494363">
    <property type="component" value="Unassembled WGS sequence"/>
</dbReference>
<protein>
    <submittedName>
        <fullName evidence="1">Uncharacterized protein</fullName>
    </submittedName>
</protein>
<evidence type="ECO:0000313" key="2">
    <source>
        <dbReference type="Proteomes" id="UP000494363"/>
    </source>
</evidence>
<reference evidence="1 2" key="1">
    <citation type="submission" date="2020-04" db="EMBL/GenBank/DDBJ databases">
        <authorList>
            <person name="De Canck E."/>
        </authorList>
    </citation>
    <scope>NUCLEOTIDE SEQUENCE [LARGE SCALE GENOMIC DNA]</scope>
    <source>
        <strain evidence="1 2">LMG 29542</strain>
    </source>
</reference>
<gene>
    <name evidence="1" type="ORF">LMG29542_04916</name>
</gene>
<proteinExistence type="predicted"/>
<sequence length="51" mass="5341">MTRSAKTLEAEVSRGVRIAAHRPVLKGSTGAFAGSNANLYPAQTVTRGQGR</sequence>
<evidence type="ECO:0000313" key="1">
    <source>
        <dbReference type="EMBL" id="CAB3764523.1"/>
    </source>
</evidence>